<dbReference type="Gene3D" id="3.40.50.1390">
    <property type="entry name" value="Resolvase, N-terminal catalytic domain"/>
    <property type="match status" value="1"/>
</dbReference>
<name>A3ITN8_9CHRO</name>
<dbReference type="InterPro" id="IPR051491">
    <property type="entry name" value="Recombinase/Transposase-rel"/>
</dbReference>
<protein>
    <recommendedName>
        <fullName evidence="1">HTH merR-type domain-containing protein</fullName>
    </recommendedName>
</protein>
<dbReference type="Gene3D" id="1.10.1660.10">
    <property type="match status" value="1"/>
</dbReference>
<dbReference type="GO" id="GO:0003677">
    <property type="term" value="F:DNA binding"/>
    <property type="evidence" value="ECO:0007669"/>
    <property type="project" value="InterPro"/>
</dbReference>
<dbReference type="InterPro" id="IPR036162">
    <property type="entry name" value="Resolvase-like_N_sf"/>
</dbReference>
<dbReference type="InterPro" id="IPR048046">
    <property type="entry name" value="Transpos_IS607"/>
</dbReference>
<dbReference type="NCBIfam" id="NF033518">
    <property type="entry name" value="transpos_IS607"/>
    <property type="match status" value="1"/>
</dbReference>
<dbReference type="PANTHER" id="PTHR36172">
    <property type="match status" value="1"/>
</dbReference>
<evidence type="ECO:0000259" key="1">
    <source>
        <dbReference type="PROSITE" id="PS50937"/>
    </source>
</evidence>
<dbReference type="NCBIfam" id="TIGR01764">
    <property type="entry name" value="excise"/>
    <property type="match status" value="1"/>
</dbReference>
<dbReference type="SMART" id="SM00422">
    <property type="entry name" value="HTH_MERR"/>
    <property type="match status" value="1"/>
</dbReference>
<dbReference type="InterPro" id="IPR000551">
    <property type="entry name" value="MerR-type_HTH_dom"/>
</dbReference>
<dbReference type="GO" id="GO:0000150">
    <property type="term" value="F:DNA strand exchange activity"/>
    <property type="evidence" value="ECO:0007669"/>
    <property type="project" value="InterPro"/>
</dbReference>
<dbReference type="InterPro" id="IPR010093">
    <property type="entry name" value="SinI_DNA-bd"/>
</dbReference>
<dbReference type="InterPro" id="IPR009061">
    <property type="entry name" value="DNA-bd_dom_put_sf"/>
</dbReference>
<dbReference type="SMART" id="SM00857">
    <property type="entry name" value="Resolvase"/>
    <property type="match status" value="1"/>
</dbReference>
<organism evidence="2 3">
    <name type="scientific">Crocosphaera chwakensis CCY0110</name>
    <dbReference type="NCBI Taxonomy" id="391612"/>
    <lineage>
        <taxon>Bacteria</taxon>
        <taxon>Bacillati</taxon>
        <taxon>Cyanobacteriota</taxon>
        <taxon>Cyanophyceae</taxon>
        <taxon>Oscillatoriophycideae</taxon>
        <taxon>Chroococcales</taxon>
        <taxon>Aphanothecaceae</taxon>
        <taxon>Crocosphaera</taxon>
        <taxon>Crocosphaera chwakensis</taxon>
    </lineage>
</organism>
<dbReference type="Pfam" id="PF00376">
    <property type="entry name" value="MerR"/>
    <property type="match status" value="1"/>
</dbReference>
<feature type="domain" description="HTH merR-type" evidence="1">
    <location>
        <begin position="4"/>
        <end position="47"/>
    </location>
</feature>
<dbReference type="eggNOG" id="COG2452">
    <property type="taxonomic scope" value="Bacteria"/>
</dbReference>
<dbReference type="InterPro" id="IPR006119">
    <property type="entry name" value="Resolv_N"/>
</dbReference>
<dbReference type="PROSITE" id="PS50937">
    <property type="entry name" value="HTH_MERR_2"/>
    <property type="match status" value="1"/>
</dbReference>
<dbReference type="Pfam" id="PF00239">
    <property type="entry name" value="Resolvase"/>
    <property type="match status" value="1"/>
</dbReference>
<dbReference type="AlphaFoldDB" id="A3ITN8"/>
<dbReference type="RefSeq" id="WP_008276745.1">
    <property type="nucleotide sequence ID" value="NZ_AAXW01000030.1"/>
</dbReference>
<dbReference type="EMBL" id="AAXW01000030">
    <property type="protein sequence ID" value="EAZ90104.1"/>
    <property type="molecule type" value="Genomic_DNA"/>
</dbReference>
<reference evidence="2 3" key="1">
    <citation type="submission" date="2007-03" db="EMBL/GenBank/DDBJ databases">
        <authorList>
            <person name="Stal L."/>
            <person name="Ferriera S."/>
            <person name="Johnson J."/>
            <person name="Kravitz S."/>
            <person name="Beeson K."/>
            <person name="Sutton G."/>
            <person name="Rogers Y.-H."/>
            <person name="Friedman R."/>
            <person name="Frazier M."/>
            <person name="Venter J.C."/>
        </authorList>
    </citation>
    <scope>NUCLEOTIDE SEQUENCE [LARGE SCALE GENOMIC DNA]</scope>
    <source>
        <strain evidence="2 3">CCY0110</strain>
    </source>
</reference>
<dbReference type="Proteomes" id="UP000003781">
    <property type="component" value="Unassembled WGS sequence"/>
</dbReference>
<sequence length="202" mass="23638">MTYLLTIKEAAKFLGVSPKTLRRWENAGKIKAYRTQGGHRRFKVEELYQTVNTNLLTVCYCRISNDQSLDDLEKQVNCLESYCQYHGWSYEIIKDIGSGVNYKNQGLIRLLKLICNQEVERLILTQKDKLLRLGDDLFFTVCEFFEIEVIIINCSKTESMEDDLTEDFQEIVNQLKDRLYGLNNPTNAKLLEEVEKITLKYK</sequence>
<dbReference type="SUPFAM" id="SSF46955">
    <property type="entry name" value="Putative DNA-binding domain"/>
    <property type="match status" value="1"/>
</dbReference>
<evidence type="ECO:0000313" key="2">
    <source>
        <dbReference type="EMBL" id="EAZ90104.1"/>
    </source>
</evidence>
<accession>A3ITN8</accession>
<dbReference type="CDD" id="cd04762">
    <property type="entry name" value="HTH_MerR-trunc"/>
    <property type="match status" value="1"/>
</dbReference>
<comment type="caution">
    <text evidence="2">The sequence shown here is derived from an EMBL/GenBank/DDBJ whole genome shotgun (WGS) entry which is preliminary data.</text>
</comment>
<dbReference type="GO" id="GO:0006355">
    <property type="term" value="P:regulation of DNA-templated transcription"/>
    <property type="evidence" value="ECO:0007669"/>
    <property type="project" value="InterPro"/>
</dbReference>
<gene>
    <name evidence="2" type="ORF">CY0110_05874</name>
</gene>
<dbReference type="SUPFAM" id="SSF53041">
    <property type="entry name" value="Resolvase-like"/>
    <property type="match status" value="1"/>
</dbReference>
<evidence type="ECO:0000313" key="3">
    <source>
        <dbReference type="Proteomes" id="UP000003781"/>
    </source>
</evidence>
<keyword evidence="3" id="KW-1185">Reference proteome</keyword>
<dbReference type="PANTHER" id="PTHR36172:SF1">
    <property type="entry name" value="RESOLVASE-RELATED"/>
    <property type="match status" value="1"/>
</dbReference>
<proteinExistence type="predicted"/>
<dbReference type="OrthoDB" id="572247at2"/>